<evidence type="ECO:0000259" key="2">
    <source>
        <dbReference type="Pfam" id="PF00857"/>
    </source>
</evidence>
<dbReference type="GO" id="GO:0016787">
    <property type="term" value="F:hydrolase activity"/>
    <property type="evidence" value="ECO:0007669"/>
    <property type="project" value="UniProtKB-KW"/>
</dbReference>
<accession>A0A7W7CEU0</accession>
<keyword evidence="4" id="KW-1185">Reference proteome</keyword>
<dbReference type="PANTHER" id="PTHR43540">
    <property type="entry name" value="PEROXYUREIDOACRYLATE/UREIDOACRYLATE AMIDOHYDROLASE-RELATED"/>
    <property type="match status" value="1"/>
</dbReference>
<comment type="caution">
    <text evidence="3">The sequence shown here is derived from an EMBL/GenBank/DDBJ whole genome shotgun (WGS) entry which is preliminary data.</text>
</comment>
<sequence length="182" mass="18897">MKPALVIVDMQEVLIPLVWQGAELADRIAALARDARRHGTPVLALQQIGPSGSMFDPDAPGTRLSARLGLEPTDVVVRKTATDAFYSTDLAVLLTEREVDTLVLTGVATDYCVDATARAAVSHGLDVVLVSDGHAGAAGGDPVAGLSAEQVVDRHNRILSTAIHPGGTVRLCPAAEVVFGTG</sequence>
<dbReference type="Proteomes" id="UP000533598">
    <property type="component" value="Unassembled WGS sequence"/>
</dbReference>
<name>A0A7W7CEU0_9PSEU</name>
<dbReference type="RefSeq" id="WP_185005545.1">
    <property type="nucleotide sequence ID" value="NZ_BAAAUI010000043.1"/>
</dbReference>
<dbReference type="AlphaFoldDB" id="A0A7W7CEU0"/>
<evidence type="ECO:0000256" key="1">
    <source>
        <dbReference type="ARBA" id="ARBA00022801"/>
    </source>
</evidence>
<keyword evidence="1" id="KW-0378">Hydrolase</keyword>
<feature type="domain" description="Isochorismatase-like" evidence="2">
    <location>
        <begin position="4"/>
        <end position="139"/>
    </location>
</feature>
<dbReference type="CDD" id="cd00431">
    <property type="entry name" value="cysteine_hydrolases"/>
    <property type="match status" value="1"/>
</dbReference>
<dbReference type="InterPro" id="IPR000868">
    <property type="entry name" value="Isochorismatase-like_dom"/>
</dbReference>
<protein>
    <submittedName>
        <fullName evidence="3">Nicotinamidase-related amidase</fullName>
    </submittedName>
</protein>
<gene>
    <name evidence="3" type="ORF">HNR67_005962</name>
</gene>
<evidence type="ECO:0000313" key="4">
    <source>
        <dbReference type="Proteomes" id="UP000533598"/>
    </source>
</evidence>
<dbReference type="PANTHER" id="PTHR43540:SF1">
    <property type="entry name" value="ISOCHORISMATASE HYDROLASE"/>
    <property type="match status" value="1"/>
</dbReference>
<dbReference type="InterPro" id="IPR050272">
    <property type="entry name" value="Isochorismatase-like_hydrls"/>
</dbReference>
<organism evidence="3 4">
    <name type="scientific">Crossiella cryophila</name>
    <dbReference type="NCBI Taxonomy" id="43355"/>
    <lineage>
        <taxon>Bacteria</taxon>
        <taxon>Bacillati</taxon>
        <taxon>Actinomycetota</taxon>
        <taxon>Actinomycetes</taxon>
        <taxon>Pseudonocardiales</taxon>
        <taxon>Pseudonocardiaceae</taxon>
        <taxon>Crossiella</taxon>
    </lineage>
</organism>
<dbReference type="Gene3D" id="3.40.50.850">
    <property type="entry name" value="Isochorismatase-like"/>
    <property type="match status" value="1"/>
</dbReference>
<dbReference type="InterPro" id="IPR036380">
    <property type="entry name" value="Isochorismatase-like_sf"/>
</dbReference>
<reference evidence="3 4" key="1">
    <citation type="submission" date="2020-08" db="EMBL/GenBank/DDBJ databases">
        <title>Sequencing the genomes of 1000 actinobacteria strains.</title>
        <authorList>
            <person name="Klenk H.-P."/>
        </authorList>
    </citation>
    <scope>NUCLEOTIDE SEQUENCE [LARGE SCALE GENOMIC DNA]</scope>
    <source>
        <strain evidence="3 4">DSM 44230</strain>
    </source>
</reference>
<dbReference type="Pfam" id="PF00857">
    <property type="entry name" value="Isochorismatase"/>
    <property type="match status" value="1"/>
</dbReference>
<evidence type="ECO:0000313" key="3">
    <source>
        <dbReference type="EMBL" id="MBB4679844.1"/>
    </source>
</evidence>
<dbReference type="EMBL" id="JACHMH010000001">
    <property type="protein sequence ID" value="MBB4679844.1"/>
    <property type="molecule type" value="Genomic_DNA"/>
</dbReference>
<dbReference type="SUPFAM" id="SSF52499">
    <property type="entry name" value="Isochorismatase-like hydrolases"/>
    <property type="match status" value="1"/>
</dbReference>
<proteinExistence type="predicted"/>